<dbReference type="AlphaFoldDB" id="A0AAJ8LPY0"/>
<dbReference type="RefSeq" id="XP_065823778.1">
    <property type="nucleotide sequence ID" value="XM_065967706.1"/>
</dbReference>
<evidence type="ECO:0000313" key="3">
    <source>
        <dbReference type="Proteomes" id="UP000322225"/>
    </source>
</evidence>
<dbReference type="EMBL" id="CP144060">
    <property type="protein sequence ID" value="WWD21171.1"/>
    <property type="molecule type" value="Genomic_DNA"/>
</dbReference>
<protein>
    <submittedName>
        <fullName evidence="2">Uncharacterized protein</fullName>
    </submittedName>
</protein>
<gene>
    <name evidence="2" type="ORF">CI109_105655</name>
</gene>
<keyword evidence="3" id="KW-1185">Reference proteome</keyword>
<feature type="compositionally biased region" description="Basic and acidic residues" evidence="1">
    <location>
        <begin position="62"/>
        <end position="71"/>
    </location>
</feature>
<proteinExistence type="predicted"/>
<feature type="region of interest" description="Disordered" evidence="1">
    <location>
        <begin position="1"/>
        <end position="71"/>
    </location>
</feature>
<reference evidence="2" key="1">
    <citation type="submission" date="2017-08" db="EMBL/GenBank/DDBJ databases">
        <authorList>
            <person name="Cuomo C."/>
            <person name="Billmyre B."/>
            <person name="Heitman J."/>
        </authorList>
    </citation>
    <scope>NUCLEOTIDE SEQUENCE</scope>
    <source>
        <strain evidence="2">CBS 12478</strain>
    </source>
</reference>
<dbReference type="KEGG" id="ksn:43588294"/>
<sequence length="71" mass="7818">MGRERPADQHKSKKEKMAEKKEKKAAQFNATHGKPLLQKGGGGGTSGRKFEATSRPRGQGRGQRELVTHAY</sequence>
<dbReference type="GeneID" id="43588294"/>
<dbReference type="Proteomes" id="UP000322225">
    <property type="component" value="Chromosome 10"/>
</dbReference>
<feature type="compositionally biased region" description="Basic and acidic residues" evidence="1">
    <location>
        <begin position="1"/>
        <end position="25"/>
    </location>
</feature>
<evidence type="ECO:0000313" key="2">
    <source>
        <dbReference type="EMBL" id="WWD21171.1"/>
    </source>
</evidence>
<evidence type="ECO:0000256" key="1">
    <source>
        <dbReference type="SAM" id="MobiDB-lite"/>
    </source>
</evidence>
<name>A0AAJ8LPY0_9TREE</name>
<organism evidence="2 3">
    <name type="scientific">Kwoniella shandongensis</name>
    <dbReference type="NCBI Taxonomy" id="1734106"/>
    <lineage>
        <taxon>Eukaryota</taxon>
        <taxon>Fungi</taxon>
        <taxon>Dikarya</taxon>
        <taxon>Basidiomycota</taxon>
        <taxon>Agaricomycotina</taxon>
        <taxon>Tremellomycetes</taxon>
        <taxon>Tremellales</taxon>
        <taxon>Cryptococcaceae</taxon>
        <taxon>Kwoniella</taxon>
    </lineage>
</organism>
<reference evidence="2" key="2">
    <citation type="submission" date="2024-01" db="EMBL/GenBank/DDBJ databases">
        <title>Comparative genomics of Cryptococcus and Kwoniella reveals pathogenesis evolution and contrasting modes of karyotype evolution via chromosome fusion or intercentromeric recombination.</title>
        <authorList>
            <person name="Coelho M.A."/>
            <person name="David-Palma M."/>
            <person name="Shea T."/>
            <person name="Bowers K."/>
            <person name="McGinley-Smith S."/>
            <person name="Mohammad A.W."/>
            <person name="Gnirke A."/>
            <person name="Yurkov A.M."/>
            <person name="Nowrousian M."/>
            <person name="Sun S."/>
            <person name="Cuomo C.A."/>
            <person name="Heitman J."/>
        </authorList>
    </citation>
    <scope>NUCLEOTIDE SEQUENCE</scope>
    <source>
        <strain evidence="2">CBS 12478</strain>
    </source>
</reference>
<accession>A0AAJ8LPY0</accession>